<reference evidence="1 2" key="1">
    <citation type="submission" date="2019-06" db="EMBL/GenBank/DDBJ databases">
        <title>Whole genome shotgun sequence of Vibrio inusitatus NBRC 102082.</title>
        <authorList>
            <person name="Hosoyama A."/>
            <person name="Uohara A."/>
            <person name="Ohji S."/>
            <person name="Ichikawa N."/>
        </authorList>
    </citation>
    <scope>NUCLEOTIDE SEQUENCE [LARGE SCALE GENOMIC DNA]</scope>
    <source>
        <strain evidence="1 2">NBRC 102082</strain>
    </source>
</reference>
<dbReference type="RefSeq" id="WP_141343639.1">
    <property type="nucleotide sequence ID" value="NZ_BJLF01000001.1"/>
</dbReference>
<sequence length="116" mass="13639">MAATSDKLERKDVEVQKTSFAYDKQWNCRVFFGEETVVTLAFRGDEGFVTMLDQEYLGSYRSAELDRIWFFGESDDPDYYRYAIYLGANGTAYLVDYIEYNENVEPKEMLKCVRNK</sequence>
<comment type="caution">
    <text evidence="1">The sequence shown here is derived from an EMBL/GenBank/DDBJ whole genome shotgun (WGS) entry which is preliminary data.</text>
</comment>
<organism evidence="1 2">
    <name type="scientific">Vibrio inusitatus NBRC 102082</name>
    <dbReference type="NCBI Taxonomy" id="1219070"/>
    <lineage>
        <taxon>Bacteria</taxon>
        <taxon>Pseudomonadati</taxon>
        <taxon>Pseudomonadota</taxon>
        <taxon>Gammaproteobacteria</taxon>
        <taxon>Vibrionales</taxon>
        <taxon>Vibrionaceae</taxon>
        <taxon>Vibrio</taxon>
    </lineage>
</organism>
<keyword evidence="2" id="KW-1185">Reference proteome</keyword>
<dbReference type="AlphaFoldDB" id="A0A4Y3HSG2"/>
<gene>
    <name evidence="1" type="ORF">VIN01S_00680</name>
</gene>
<dbReference type="EMBL" id="BJLF01000001">
    <property type="protein sequence ID" value="GEA49264.1"/>
    <property type="molecule type" value="Genomic_DNA"/>
</dbReference>
<name>A0A4Y3HSG2_9VIBR</name>
<evidence type="ECO:0000313" key="1">
    <source>
        <dbReference type="EMBL" id="GEA49264.1"/>
    </source>
</evidence>
<dbReference type="Proteomes" id="UP000318717">
    <property type="component" value="Unassembled WGS sequence"/>
</dbReference>
<evidence type="ECO:0000313" key="2">
    <source>
        <dbReference type="Proteomes" id="UP000318717"/>
    </source>
</evidence>
<accession>A0A4Y3HSG2</accession>
<protein>
    <submittedName>
        <fullName evidence="1">Uncharacterized protein</fullName>
    </submittedName>
</protein>
<proteinExistence type="predicted"/>